<dbReference type="GO" id="GO:0031625">
    <property type="term" value="F:ubiquitin protein ligase binding"/>
    <property type="evidence" value="ECO:0007669"/>
    <property type="project" value="TreeGrafter"/>
</dbReference>
<feature type="compositionally biased region" description="Basic and acidic residues" evidence="3">
    <location>
        <begin position="476"/>
        <end position="487"/>
    </location>
</feature>
<dbReference type="GO" id="GO:0005829">
    <property type="term" value="C:cytosol"/>
    <property type="evidence" value="ECO:0007669"/>
    <property type="project" value="TreeGrafter"/>
</dbReference>
<dbReference type="Gene3D" id="2.60.40.640">
    <property type="match status" value="1"/>
</dbReference>
<comment type="caution">
    <text evidence="5">The sequence shown here is derived from an EMBL/GenBank/DDBJ whole genome shotgun (WGS) entry which is preliminary data.</text>
</comment>
<dbReference type="GO" id="GO:0070086">
    <property type="term" value="P:ubiquitin-dependent endocytosis"/>
    <property type="evidence" value="ECO:0007669"/>
    <property type="project" value="TreeGrafter"/>
</dbReference>
<feature type="compositionally biased region" description="Basic and acidic residues" evidence="3">
    <location>
        <begin position="562"/>
        <end position="575"/>
    </location>
</feature>
<reference evidence="5 6" key="1">
    <citation type="submission" date="2017-08" db="EMBL/GenBank/DDBJ databases">
        <title>Harnessing the power of phylogenomics to disentangle the directionality and signatures of interkingdom host jumping in the parasitic fungal genus Tolypocladium.</title>
        <authorList>
            <person name="Quandt C.A."/>
            <person name="Patterson W."/>
            <person name="Spatafora J.W."/>
        </authorList>
    </citation>
    <scope>NUCLEOTIDE SEQUENCE [LARGE SCALE GENOMIC DNA]</scope>
    <source>
        <strain evidence="5 6">CBS 113982</strain>
    </source>
</reference>
<dbReference type="InterPro" id="IPR011022">
    <property type="entry name" value="Arrestin_C-like"/>
</dbReference>
<dbReference type="SMART" id="SM01017">
    <property type="entry name" value="Arrestin_C"/>
    <property type="match status" value="1"/>
</dbReference>
<feature type="compositionally biased region" description="Polar residues" evidence="3">
    <location>
        <begin position="442"/>
        <end position="458"/>
    </location>
</feature>
<evidence type="ECO:0000256" key="2">
    <source>
        <dbReference type="ARBA" id="ARBA00038766"/>
    </source>
</evidence>
<comment type="similarity">
    <text evidence="1">Belongs to the arrestin family.</text>
</comment>
<dbReference type="PANTHER" id="PTHR11188:SF17">
    <property type="entry name" value="FI21816P1"/>
    <property type="match status" value="1"/>
</dbReference>
<feature type="region of interest" description="Disordered" evidence="3">
    <location>
        <begin position="442"/>
        <end position="487"/>
    </location>
</feature>
<evidence type="ECO:0000313" key="6">
    <source>
        <dbReference type="Proteomes" id="UP000236621"/>
    </source>
</evidence>
<dbReference type="GO" id="GO:0016874">
    <property type="term" value="F:ligase activity"/>
    <property type="evidence" value="ECO:0007669"/>
    <property type="project" value="UniProtKB-KW"/>
</dbReference>
<accession>A0A2K3QNP7</accession>
<keyword evidence="5" id="KW-0436">Ligase</keyword>
<dbReference type="GO" id="GO:0030674">
    <property type="term" value="F:protein-macromolecule adaptor activity"/>
    <property type="evidence" value="ECO:0007669"/>
    <property type="project" value="TreeGrafter"/>
</dbReference>
<evidence type="ECO:0000256" key="1">
    <source>
        <dbReference type="ARBA" id="ARBA00005298"/>
    </source>
</evidence>
<dbReference type="Proteomes" id="UP000236621">
    <property type="component" value="Unassembled WGS sequence"/>
</dbReference>
<dbReference type="InterPro" id="IPR011021">
    <property type="entry name" value="Arrestin-like_N"/>
</dbReference>
<dbReference type="InterPro" id="IPR014756">
    <property type="entry name" value="Ig_E-set"/>
</dbReference>
<dbReference type="InterPro" id="IPR014752">
    <property type="entry name" value="Arrestin-like_C"/>
</dbReference>
<organism evidence="5 6">
    <name type="scientific">Tolypocladium capitatum</name>
    <dbReference type="NCBI Taxonomy" id="45235"/>
    <lineage>
        <taxon>Eukaryota</taxon>
        <taxon>Fungi</taxon>
        <taxon>Dikarya</taxon>
        <taxon>Ascomycota</taxon>
        <taxon>Pezizomycotina</taxon>
        <taxon>Sordariomycetes</taxon>
        <taxon>Hypocreomycetidae</taxon>
        <taxon>Hypocreales</taxon>
        <taxon>Ophiocordycipitaceae</taxon>
        <taxon>Tolypocladium</taxon>
    </lineage>
</organism>
<dbReference type="GO" id="GO:0005886">
    <property type="term" value="C:plasma membrane"/>
    <property type="evidence" value="ECO:0007669"/>
    <property type="project" value="TreeGrafter"/>
</dbReference>
<evidence type="ECO:0000259" key="4">
    <source>
        <dbReference type="SMART" id="SM01017"/>
    </source>
</evidence>
<sequence length="592" mass="64725">MPSFKPFSAVTGRNSYSLFDIRLDQDFIVFRGNYHESSGQPLRGVVVMCLSSPLRMEDLRLRLTGILRLSWTDRRSSTPGVSGQKVDKTTTILYHRWAPFVGTHGKSMTLPAGNYEYPFEFTLPGDTSESVEGIPEASITYRLKATVGRGKLAYDLHAYKHLRIIRTLEPGALEFLHTMSVENIWPNKVDYSIVIPQKAVVFGGTINMELRFTPLLKGLELGEVTAKMVEVRDTCIQGSTGLSIREHRIEREVSTWIFQVNREEHWHDTIEDTGQEGWALTKPLNLPKRLRQCIQDLNHHGIKVRHKIKITVALKNPDGHISELRATLPVSIVISPNIAFDEHGNLVNQAPGSAGTAQDVGAIAPPGYGDHVLDQLYEDVDNAGFQTPGFQSGISSPLYSHSRTGSADNLAAMGHSAPVTPAALSSRLADVSLDPSRRNRSYTWMHSASGRISPTSGPHGSAPRSEPQSTSITRSNSEDGQSRRNSVEHVDLDAAEFAELNRVPSYATAVRTPARPRTQTASGPVPDYQTALSAPRTPPATDVAAEQLAPISEDATGEDATGDGRAHGSVDRTHSNDSQAGLALNLTRDQAL</sequence>
<evidence type="ECO:0000313" key="5">
    <source>
        <dbReference type="EMBL" id="PNY29154.1"/>
    </source>
</evidence>
<dbReference type="InterPro" id="IPR050357">
    <property type="entry name" value="Arrestin_domain-protein"/>
</dbReference>
<protein>
    <submittedName>
        <fullName evidence="5">HECT-type ubiquitin ligase-interacting protein creD</fullName>
    </submittedName>
</protein>
<evidence type="ECO:0000256" key="3">
    <source>
        <dbReference type="SAM" id="MobiDB-lite"/>
    </source>
</evidence>
<dbReference type="Pfam" id="PF00339">
    <property type="entry name" value="Arrestin_N"/>
    <property type="match status" value="1"/>
</dbReference>
<feature type="domain" description="Arrestin C-terminal-like" evidence="4">
    <location>
        <begin position="185"/>
        <end position="337"/>
    </location>
</feature>
<keyword evidence="6" id="KW-1185">Reference proteome</keyword>
<comment type="subunit">
    <text evidence="2">Interacts with hulA.</text>
</comment>
<feature type="compositionally biased region" description="Polar residues" evidence="3">
    <location>
        <begin position="466"/>
        <end position="475"/>
    </location>
</feature>
<name>A0A2K3QNP7_9HYPO</name>
<proteinExistence type="inferred from homology"/>
<feature type="region of interest" description="Disordered" evidence="3">
    <location>
        <begin position="508"/>
        <end position="592"/>
    </location>
</feature>
<dbReference type="STRING" id="45235.A0A2K3QNP7"/>
<dbReference type="SUPFAM" id="SSF81296">
    <property type="entry name" value="E set domains"/>
    <property type="match status" value="1"/>
</dbReference>
<dbReference type="EMBL" id="NRSZ01000151">
    <property type="protein sequence ID" value="PNY29154.1"/>
    <property type="molecule type" value="Genomic_DNA"/>
</dbReference>
<dbReference type="PANTHER" id="PTHR11188">
    <property type="entry name" value="ARRESTIN DOMAIN CONTAINING PROTEIN"/>
    <property type="match status" value="1"/>
</dbReference>
<dbReference type="AlphaFoldDB" id="A0A2K3QNP7"/>
<gene>
    <name evidence="5" type="ORF">TCAP_00929</name>
</gene>
<dbReference type="Pfam" id="PF02752">
    <property type="entry name" value="Arrestin_C"/>
    <property type="match status" value="1"/>
</dbReference>
<dbReference type="OrthoDB" id="2333384at2759"/>